<reference evidence="18 19" key="1">
    <citation type="submission" date="2023-02" db="EMBL/GenBank/DDBJ databases">
        <title>Dictyobacter halimunensis sp. nov., a new member of the class Ktedonobacteria from forest soil in a geothermal area.</title>
        <authorList>
            <person name="Rachmania M.K."/>
            <person name="Ningsih F."/>
            <person name="Sakai Y."/>
            <person name="Yabe S."/>
            <person name="Yokota A."/>
            <person name="Sjamsuridzal W."/>
        </authorList>
    </citation>
    <scope>NUCLEOTIDE SEQUENCE [LARGE SCALE GENOMIC DNA]</scope>
    <source>
        <strain evidence="18 19">S3.2.2.5</strain>
    </source>
</reference>
<dbReference type="Gene3D" id="3.30.565.10">
    <property type="entry name" value="Histidine kinase-like ATPase, C-terminal domain"/>
    <property type="match status" value="1"/>
</dbReference>
<dbReference type="InterPro" id="IPR035965">
    <property type="entry name" value="PAS-like_dom_sf"/>
</dbReference>
<dbReference type="EMBL" id="BSRI01000001">
    <property type="protein sequence ID" value="GLV53458.1"/>
    <property type="molecule type" value="Genomic_DNA"/>
</dbReference>
<feature type="transmembrane region" description="Helical" evidence="14">
    <location>
        <begin position="307"/>
        <end position="329"/>
    </location>
</feature>
<keyword evidence="6" id="KW-0808">Transferase</keyword>
<evidence type="ECO:0000259" key="16">
    <source>
        <dbReference type="PROSITE" id="PS50112"/>
    </source>
</evidence>
<dbReference type="CDD" id="cd06225">
    <property type="entry name" value="HAMP"/>
    <property type="match status" value="1"/>
</dbReference>
<dbReference type="SUPFAM" id="SSF55874">
    <property type="entry name" value="ATPase domain of HSP90 chaperone/DNA topoisomerase II/histidine kinase"/>
    <property type="match status" value="1"/>
</dbReference>
<evidence type="ECO:0000256" key="9">
    <source>
        <dbReference type="ARBA" id="ARBA00022777"/>
    </source>
</evidence>
<dbReference type="CDD" id="cd00082">
    <property type="entry name" value="HisKA"/>
    <property type="match status" value="1"/>
</dbReference>
<keyword evidence="5" id="KW-0597">Phosphoprotein</keyword>
<evidence type="ECO:0000256" key="14">
    <source>
        <dbReference type="SAM" id="Phobius"/>
    </source>
</evidence>
<dbReference type="InterPro" id="IPR003660">
    <property type="entry name" value="HAMP_dom"/>
</dbReference>
<dbReference type="InterPro" id="IPR000014">
    <property type="entry name" value="PAS"/>
</dbReference>
<evidence type="ECO:0000256" key="1">
    <source>
        <dbReference type="ARBA" id="ARBA00000085"/>
    </source>
</evidence>
<evidence type="ECO:0000259" key="17">
    <source>
        <dbReference type="PROSITE" id="PS50885"/>
    </source>
</evidence>
<dbReference type="SMART" id="SM00304">
    <property type="entry name" value="HAMP"/>
    <property type="match status" value="1"/>
</dbReference>
<evidence type="ECO:0000256" key="4">
    <source>
        <dbReference type="ARBA" id="ARBA00022475"/>
    </source>
</evidence>
<dbReference type="InterPro" id="IPR005467">
    <property type="entry name" value="His_kinase_dom"/>
</dbReference>
<keyword evidence="19" id="KW-1185">Reference proteome</keyword>
<dbReference type="InterPro" id="IPR003661">
    <property type="entry name" value="HisK_dim/P_dom"/>
</dbReference>
<dbReference type="CDD" id="cd00130">
    <property type="entry name" value="PAS"/>
    <property type="match status" value="1"/>
</dbReference>
<dbReference type="Pfam" id="PF00512">
    <property type="entry name" value="HisKA"/>
    <property type="match status" value="1"/>
</dbReference>
<dbReference type="InterPro" id="IPR036890">
    <property type="entry name" value="HATPase_C_sf"/>
</dbReference>
<evidence type="ECO:0000256" key="13">
    <source>
        <dbReference type="ARBA" id="ARBA00023136"/>
    </source>
</evidence>
<evidence type="ECO:0000313" key="19">
    <source>
        <dbReference type="Proteomes" id="UP001344906"/>
    </source>
</evidence>
<keyword evidence="9" id="KW-0418">Kinase</keyword>
<dbReference type="PANTHER" id="PTHR42878">
    <property type="entry name" value="TWO-COMPONENT HISTIDINE KINASE"/>
    <property type="match status" value="1"/>
</dbReference>
<keyword evidence="10" id="KW-0067">ATP-binding</keyword>
<dbReference type="InterPro" id="IPR004358">
    <property type="entry name" value="Sig_transdc_His_kin-like_C"/>
</dbReference>
<dbReference type="SUPFAM" id="SSF55785">
    <property type="entry name" value="PYP-like sensor domain (PAS domain)"/>
    <property type="match status" value="1"/>
</dbReference>
<evidence type="ECO:0000256" key="11">
    <source>
        <dbReference type="ARBA" id="ARBA00022989"/>
    </source>
</evidence>
<feature type="domain" description="HAMP" evidence="17">
    <location>
        <begin position="327"/>
        <end position="386"/>
    </location>
</feature>
<feature type="domain" description="PAS" evidence="16">
    <location>
        <begin position="395"/>
        <end position="433"/>
    </location>
</feature>
<evidence type="ECO:0000256" key="6">
    <source>
        <dbReference type="ARBA" id="ARBA00022679"/>
    </source>
</evidence>
<dbReference type="InterPro" id="IPR033479">
    <property type="entry name" value="dCache_1"/>
</dbReference>
<keyword evidence="8" id="KW-0547">Nucleotide-binding</keyword>
<dbReference type="EC" id="2.7.13.3" evidence="3"/>
<protein>
    <recommendedName>
        <fullName evidence="3">histidine kinase</fullName>
        <ecNumber evidence="3">2.7.13.3</ecNumber>
    </recommendedName>
</protein>
<dbReference type="SMART" id="SM00388">
    <property type="entry name" value="HisKA"/>
    <property type="match status" value="1"/>
</dbReference>
<dbReference type="CDD" id="cd00075">
    <property type="entry name" value="HATPase"/>
    <property type="match status" value="1"/>
</dbReference>
<dbReference type="Gene3D" id="1.10.8.500">
    <property type="entry name" value="HAMP domain in histidine kinase"/>
    <property type="match status" value="1"/>
</dbReference>
<dbReference type="PRINTS" id="PR00344">
    <property type="entry name" value="BCTRLSENSOR"/>
</dbReference>
<organism evidence="18 19">
    <name type="scientific">Dictyobacter halimunensis</name>
    <dbReference type="NCBI Taxonomy" id="3026934"/>
    <lineage>
        <taxon>Bacteria</taxon>
        <taxon>Bacillati</taxon>
        <taxon>Chloroflexota</taxon>
        <taxon>Ktedonobacteria</taxon>
        <taxon>Ktedonobacterales</taxon>
        <taxon>Dictyobacteraceae</taxon>
        <taxon>Dictyobacter</taxon>
    </lineage>
</organism>
<sequence>MLVILTHTITTKAQFLERGQTMLKILERKITLQLLVFYGLFVIPLVLGGAELYFFQYDALQQSAQQSDLSLAQALAQDVETYVQGTVKEAQEQALSPAASQLNLTQLAAQFSISTRVHSEIGQYRVYSAAGKLLLTYPQSSSSQPPDASIASYLRQLYDSHQDYLLVGRSDQLTHSYSVALATPIINNQHHPVGIIMLTLQQQQLDPHLRSVQGQVQNSGAMRIWIMDKQGISIVNAPGTSASVPLVQSIPGLSNALHGKPGNVIAREEGRDWLYSYVPIRETDWTVAVGRPVDETFATVISFQHSLILALIMLLVGASVFWFVMHGWVVAPISRLAQAAALIKPDQARKVTDHRLLVREKSRKDEIGRLMNAFSEMEEEIHTLFRKSDEQSYTRLQTLDALLGSMDEGVLLEDPAGEVVYANQRFTQFVGMSTPGIDEDAFQRQQLMERMEALIEKPEVYREALYHAEGDSGPQTIEFQVHGYYNQLGQLVPSRRHIRMRLFQVRDKAGQVIGRGKLMRDVTRQNEAERVKQNLLAIVSHELRTPLTSIKGYATSLLETDIEVDEAMQRDFLLRIVEEEDRMAELVTSLLEMSQLEAGTLKLSPSLCRLDILLNRVIENDENRQLQIRFSLPEEVPVVYIDQRRIEMVLRNLLENARRYAGAHAKIIIVVRYTQETGENGICVSLEDNGPGLPSDLTERIFESFYQVDSGRERSSSGVGLGLAICRGFVEAHGGRIWAENRADGATGAIFHIWLPARLLHQPNAPSRPFKLEEVF</sequence>
<dbReference type="Proteomes" id="UP001344906">
    <property type="component" value="Unassembled WGS sequence"/>
</dbReference>
<evidence type="ECO:0000256" key="7">
    <source>
        <dbReference type="ARBA" id="ARBA00022692"/>
    </source>
</evidence>
<evidence type="ECO:0000313" key="18">
    <source>
        <dbReference type="EMBL" id="GLV53458.1"/>
    </source>
</evidence>
<keyword evidence="7 14" id="KW-0812">Transmembrane</keyword>
<dbReference type="PROSITE" id="PS50885">
    <property type="entry name" value="HAMP"/>
    <property type="match status" value="1"/>
</dbReference>
<comment type="caution">
    <text evidence="18">The sequence shown here is derived from an EMBL/GenBank/DDBJ whole genome shotgun (WGS) entry which is preliminary data.</text>
</comment>
<comment type="catalytic activity">
    <reaction evidence="1">
        <text>ATP + protein L-histidine = ADP + protein N-phospho-L-histidine.</text>
        <dbReference type="EC" id="2.7.13.3"/>
    </reaction>
</comment>
<dbReference type="Gene3D" id="3.30.450.20">
    <property type="entry name" value="PAS domain"/>
    <property type="match status" value="2"/>
</dbReference>
<evidence type="ECO:0000256" key="3">
    <source>
        <dbReference type="ARBA" id="ARBA00012438"/>
    </source>
</evidence>
<dbReference type="Pfam" id="PF02518">
    <property type="entry name" value="HATPase_c"/>
    <property type="match status" value="1"/>
</dbReference>
<comment type="subcellular location">
    <subcellularLocation>
        <location evidence="2">Cell membrane</location>
        <topology evidence="2">Multi-pass membrane protein</topology>
    </subcellularLocation>
</comment>
<gene>
    <name evidence="18" type="ORF">KDH_03120</name>
</gene>
<dbReference type="Pfam" id="PF02743">
    <property type="entry name" value="dCache_1"/>
    <property type="match status" value="1"/>
</dbReference>
<feature type="domain" description="Histidine kinase" evidence="15">
    <location>
        <begin position="538"/>
        <end position="759"/>
    </location>
</feature>
<keyword evidence="11 14" id="KW-1133">Transmembrane helix</keyword>
<dbReference type="InterPro" id="IPR003594">
    <property type="entry name" value="HATPase_dom"/>
</dbReference>
<dbReference type="PROSITE" id="PS50112">
    <property type="entry name" value="PAS"/>
    <property type="match status" value="1"/>
</dbReference>
<dbReference type="SMART" id="SM00387">
    <property type="entry name" value="HATPase_c"/>
    <property type="match status" value="1"/>
</dbReference>
<dbReference type="SUPFAM" id="SSF47384">
    <property type="entry name" value="Homodimeric domain of signal transducing histidine kinase"/>
    <property type="match status" value="1"/>
</dbReference>
<evidence type="ECO:0000256" key="2">
    <source>
        <dbReference type="ARBA" id="ARBA00004651"/>
    </source>
</evidence>
<accession>A0ABQ6FIU3</accession>
<proteinExistence type="predicted"/>
<name>A0ABQ6FIU3_9CHLR</name>
<feature type="transmembrane region" description="Helical" evidence="14">
    <location>
        <begin position="30"/>
        <end position="55"/>
    </location>
</feature>
<evidence type="ECO:0000256" key="12">
    <source>
        <dbReference type="ARBA" id="ARBA00023012"/>
    </source>
</evidence>
<dbReference type="PANTHER" id="PTHR42878:SF7">
    <property type="entry name" value="SENSOR HISTIDINE KINASE GLRK"/>
    <property type="match status" value="1"/>
</dbReference>
<keyword evidence="13 14" id="KW-0472">Membrane</keyword>
<dbReference type="Gene3D" id="1.10.287.130">
    <property type="match status" value="1"/>
</dbReference>
<evidence type="ECO:0000256" key="8">
    <source>
        <dbReference type="ARBA" id="ARBA00022741"/>
    </source>
</evidence>
<evidence type="ECO:0000259" key="15">
    <source>
        <dbReference type="PROSITE" id="PS50109"/>
    </source>
</evidence>
<evidence type="ECO:0000256" key="5">
    <source>
        <dbReference type="ARBA" id="ARBA00022553"/>
    </source>
</evidence>
<dbReference type="InterPro" id="IPR050351">
    <property type="entry name" value="BphY/WalK/GraS-like"/>
</dbReference>
<dbReference type="PROSITE" id="PS50109">
    <property type="entry name" value="HIS_KIN"/>
    <property type="match status" value="1"/>
</dbReference>
<dbReference type="InterPro" id="IPR036097">
    <property type="entry name" value="HisK_dim/P_sf"/>
</dbReference>
<keyword evidence="12" id="KW-0902">Two-component regulatory system</keyword>
<keyword evidence="4" id="KW-1003">Cell membrane</keyword>
<evidence type="ECO:0000256" key="10">
    <source>
        <dbReference type="ARBA" id="ARBA00022840"/>
    </source>
</evidence>